<dbReference type="AlphaFoldDB" id="A0A177AT72"/>
<dbReference type="PANTHER" id="PTHR37984">
    <property type="entry name" value="PROTEIN CBG26694"/>
    <property type="match status" value="1"/>
</dbReference>
<dbReference type="GO" id="GO:0003676">
    <property type="term" value="F:nucleic acid binding"/>
    <property type="evidence" value="ECO:0007669"/>
    <property type="project" value="InterPro"/>
</dbReference>
<dbReference type="InterPro" id="IPR001969">
    <property type="entry name" value="Aspartic_peptidase_AS"/>
</dbReference>
<sequence>MDVNEWMSQFENFMVLNYEGINDKRKMALLKICIGAEALRRLNGKESYTEMITEIKTWDITNVLSNRQDFLNTSQHPNESFCSYIAKIKRLYRATGYKDESIILDVFIRGIQNNNIKARLLTEEALIWNKAIKLCANYESINALSVNKIENNVNKSSKRCFRCGSINHLANDDNCPGRTIKCAKIGHFTKMCNPKFSRRSVANKTIKVNIDNRDIKIIVDTGSEVSLLPIKFVGDQMIFKTVIQLANEDHEKDTAVIEEELSNTDLKLWTVVNP</sequence>
<dbReference type="PANTHER" id="PTHR37984:SF9">
    <property type="entry name" value="INTEGRASE CATALYTIC DOMAIN-CONTAINING PROTEIN"/>
    <property type="match status" value="1"/>
</dbReference>
<evidence type="ECO:0008006" key="3">
    <source>
        <dbReference type="Google" id="ProtNLM"/>
    </source>
</evidence>
<keyword evidence="2" id="KW-1185">Reference proteome</keyword>
<dbReference type="InterPro" id="IPR050951">
    <property type="entry name" value="Retrovirus_Pol_polyprotein"/>
</dbReference>
<dbReference type="PROSITE" id="PS00141">
    <property type="entry name" value="ASP_PROTEASE"/>
    <property type="match status" value="1"/>
</dbReference>
<gene>
    <name evidence="1" type="ORF">A3Q56_07707</name>
</gene>
<dbReference type="Proteomes" id="UP000078046">
    <property type="component" value="Unassembled WGS sequence"/>
</dbReference>
<evidence type="ECO:0000313" key="1">
    <source>
        <dbReference type="EMBL" id="OAF64581.1"/>
    </source>
</evidence>
<reference evidence="1 2" key="1">
    <citation type="submission" date="2016-04" db="EMBL/GenBank/DDBJ databases">
        <title>The genome of Intoshia linei affirms orthonectids as highly simplified spiralians.</title>
        <authorList>
            <person name="Mikhailov K.V."/>
            <person name="Slusarev G.S."/>
            <person name="Nikitin M.A."/>
            <person name="Logacheva M.D."/>
            <person name="Penin A."/>
            <person name="Aleoshin V."/>
            <person name="Panchin Y.V."/>
        </authorList>
    </citation>
    <scope>NUCLEOTIDE SEQUENCE [LARGE SCALE GENOMIC DNA]</scope>
    <source>
        <strain evidence="1">Intl2013</strain>
        <tissue evidence="1">Whole animal</tissue>
    </source>
</reference>
<dbReference type="EMBL" id="LWCA01001739">
    <property type="protein sequence ID" value="OAF64581.1"/>
    <property type="molecule type" value="Genomic_DNA"/>
</dbReference>
<dbReference type="InterPro" id="IPR036875">
    <property type="entry name" value="Znf_CCHC_sf"/>
</dbReference>
<dbReference type="GO" id="GO:0008270">
    <property type="term" value="F:zinc ion binding"/>
    <property type="evidence" value="ECO:0007669"/>
    <property type="project" value="InterPro"/>
</dbReference>
<organism evidence="1 2">
    <name type="scientific">Intoshia linei</name>
    <dbReference type="NCBI Taxonomy" id="1819745"/>
    <lineage>
        <taxon>Eukaryota</taxon>
        <taxon>Metazoa</taxon>
        <taxon>Spiralia</taxon>
        <taxon>Lophotrochozoa</taxon>
        <taxon>Mesozoa</taxon>
        <taxon>Orthonectida</taxon>
        <taxon>Rhopaluridae</taxon>
        <taxon>Intoshia</taxon>
    </lineage>
</organism>
<name>A0A177AT72_9BILA</name>
<dbReference type="SUPFAM" id="SSF57756">
    <property type="entry name" value="Retrovirus zinc finger-like domains"/>
    <property type="match status" value="1"/>
</dbReference>
<dbReference type="OrthoDB" id="2286242at2759"/>
<comment type="caution">
    <text evidence="1">The sequence shown here is derived from an EMBL/GenBank/DDBJ whole genome shotgun (WGS) entry which is preliminary data.</text>
</comment>
<dbReference type="GO" id="GO:0006508">
    <property type="term" value="P:proteolysis"/>
    <property type="evidence" value="ECO:0007669"/>
    <property type="project" value="InterPro"/>
</dbReference>
<proteinExistence type="predicted"/>
<accession>A0A177AT72</accession>
<dbReference type="GO" id="GO:0004190">
    <property type="term" value="F:aspartic-type endopeptidase activity"/>
    <property type="evidence" value="ECO:0007669"/>
    <property type="project" value="InterPro"/>
</dbReference>
<protein>
    <recommendedName>
        <fullName evidence="3">Peptidase A2 domain-containing protein</fullName>
    </recommendedName>
</protein>
<dbReference type="Gene3D" id="4.10.60.10">
    <property type="entry name" value="Zinc finger, CCHC-type"/>
    <property type="match status" value="1"/>
</dbReference>
<evidence type="ECO:0000313" key="2">
    <source>
        <dbReference type="Proteomes" id="UP000078046"/>
    </source>
</evidence>